<feature type="region of interest" description="Disordered" evidence="3">
    <location>
        <begin position="479"/>
        <end position="505"/>
    </location>
</feature>
<dbReference type="Proteomes" id="UP000676169">
    <property type="component" value="Chromosome"/>
</dbReference>
<evidence type="ECO:0000256" key="2">
    <source>
        <dbReference type="ARBA" id="ARBA00022801"/>
    </source>
</evidence>
<dbReference type="PANTHER" id="PTHR45953:SF1">
    <property type="entry name" value="IDURONATE 2-SULFATASE"/>
    <property type="match status" value="1"/>
</dbReference>
<feature type="compositionally biased region" description="Basic and acidic residues" evidence="3">
    <location>
        <begin position="479"/>
        <end position="491"/>
    </location>
</feature>
<feature type="domain" description="Sulfatase N-terminal" evidence="5">
    <location>
        <begin position="28"/>
        <end position="379"/>
    </location>
</feature>
<feature type="signal peptide" evidence="4">
    <location>
        <begin position="1"/>
        <end position="23"/>
    </location>
</feature>
<organism evidence="6 7">
    <name type="scientific">Luteolibacter ambystomatis</name>
    <dbReference type="NCBI Taxonomy" id="2824561"/>
    <lineage>
        <taxon>Bacteria</taxon>
        <taxon>Pseudomonadati</taxon>
        <taxon>Verrucomicrobiota</taxon>
        <taxon>Verrucomicrobiia</taxon>
        <taxon>Verrucomicrobiales</taxon>
        <taxon>Verrucomicrobiaceae</taxon>
        <taxon>Luteolibacter</taxon>
    </lineage>
</organism>
<dbReference type="SUPFAM" id="SSF53649">
    <property type="entry name" value="Alkaline phosphatase-like"/>
    <property type="match status" value="1"/>
</dbReference>
<reference evidence="6" key="1">
    <citation type="submission" date="2021-04" db="EMBL/GenBank/DDBJ databases">
        <title>Luteolibacter sp. 32A isolated from the skin of an Anderson's salamander (Ambystoma andersonii).</title>
        <authorList>
            <person name="Spergser J."/>
            <person name="Busse H.-J."/>
        </authorList>
    </citation>
    <scope>NUCLEOTIDE SEQUENCE</scope>
    <source>
        <strain evidence="6">32A</strain>
    </source>
</reference>
<evidence type="ECO:0000313" key="7">
    <source>
        <dbReference type="Proteomes" id="UP000676169"/>
    </source>
</evidence>
<name>A0A975J0T3_9BACT</name>
<dbReference type="CDD" id="cd16037">
    <property type="entry name" value="sulfatase_like"/>
    <property type="match status" value="1"/>
</dbReference>
<keyword evidence="2 6" id="KW-0378">Hydrolase</keyword>
<dbReference type="InterPro" id="IPR017850">
    <property type="entry name" value="Alkaline_phosphatase_core_sf"/>
</dbReference>
<accession>A0A975J0T3</accession>
<evidence type="ECO:0000313" key="6">
    <source>
        <dbReference type="EMBL" id="QUE51931.1"/>
    </source>
</evidence>
<dbReference type="RefSeq" id="WP_211632243.1">
    <property type="nucleotide sequence ID" value="NZ_CP073100.1"/>
</dbReference>
<evidence type="ECO:0000259" key="5">
    <source>
        <dbReference type="Pfam" id="PF00884"/>
    </source>
</evidence>
<dbReference type="GO" id="GO:0005737">
    <property type="term" value="C:cytoplasm"/>
    <property type="evidence" value="ECO:0007669"/>
    <property type="project" value="TreeGrafter"/>
</dbReference>
<dbReference type="KEGG" id="lamb:KBB96_03350"/>
<feature type="chain" id="PRO_5037540112" evidence="4">
    <location>
        <begin position="24"/>
        <end position="505"/>
    </location>
</feature>
<dbReference type="GO" id="GO:0008484">
    <property type="term" value="F:sulfuric ester hydrolase activity"/>
    <property type="evidence" value="ECO:0007669"/>
    <property type="project" value="TreeGrafter"/>
</dbReference>
<dbReference type="InterPro" id="IPR000917">
    <property type="entry name" value="Sulfatase_N"/>
</dbReference>
<gene>
    <name evidence="6" type="ORF">KBB96_03350</name>
</gene>
<evidence type="ECO:0000256" key="4">
    <source>
        <dbReference type="SAM" id="SignalP"/>
    </source>
</evidence>
<keyword evidence="1" id="KW-0479">Metal-binding</keyword>
<proteinExistence type="predicted"/>
<feature type="compositionally biased region" description="Basic and acidic residues" evidence="3">
    <location>
        <begin position="150"/>
        <end position="163"/>
    </location>
</feature>
<evidence type="ECO:0000256" key="3">
    <source>
        <dbReference type="SAM" id="MobiDB-lite"/>
    </source>
</evidence>
<dbReference type="Pfam" id="PF00884">
    <property type="entry name" value="Sulfatase"/>
    <property type="match status" value="1"/>
</dbReference>
<dbReference type="EMBL" id="CP073100">
    <property type="protein sequence ID" value="QUE51931.1"/>
    <property type="molecule type" value="Genomic_DNA"/>
</dbReference>
<protein>
    <submittedName>
        <fullName evidence="6">Sulfatase-like hydrolase/transferase</fullName>
    </submittedName>
</protein>
<sequence length="505" mass="55639">MKNHLSKIVCAILSATAVVPASAGTTKPNILVIMSDEHNASVMGCAGDKIARTPHLDALAAKGVLFSAQYCSSPICTPSRQTFTTGKYTSGHNVWGNTAGVPEGTPSLPRILNAGGYESYLDGKMHYKGGMTHGFSIIHEESGKITPPADPKDIKESGEEKEKPRHRLSAGTFPDNGNELGGEFKPMGVDDTMDSFIDVARSDNAVKFLKERKADAKPFFLTIGFIAPHYPLVAPTTYLDHFKGKVPLPVIPPGYLDSLPLNYKHLRNDRKFERVPDDVARLGLEAYYARVEWLDGQVGKVLDALKASPFAENTIVIYTSDHGENMGEHGLWWKNCLYDCGARVPLIVSWPKRWQGGQQRTGACGMVDLVQTIAALGGVKTPDDWKGSSMVPWLDDSRFAWKDLAVSEYYAGYISSGIAMIRQGKWKYVYHTRADQTHGPERELYDMESDPKEMHDLASDPEQGSRMEAMHKALVKEIGEDPEKTEARWRAGDGPQAVAQSQKIK</sequence>
<keyword evidence="4" id="KW-0732">Signal</keyword>
<dbReference type="PANTHER" id="PTHR45953">
    <property type="entry name" value="IDURONATE 2-SULFATASE"/>
    <property type="match status" value="1"/>
</dbReference>
<dbReference type="Gene3D" id="3.40.720.10">
    <property type="entry name" value="Alkaline Phosphatase, subunit A"/>
    <property type="match status" value="1"/>
</dbReference>
<keyword evidence="7" id="KW-1185">Reference proteome</keyword>
<dbReference type="GO" id="GO:0046872">
    <property type="term" value="F:metal ion binding"/>
    <property type="evidence" value="ECO:0007669"/>
    <property type="project" value="UniProtKB-KW"/>
</dbReference>
<feature type="region of interest" description="Disordered" evidence="3">
    <location>
        <begin position="142"/>
        <end position="181"/>
    </location>
</feature>
<evidence type="ECO:0000256" key="1">
    <source>
        <dbReference type="ARBA" id="ARBA00022723"/>
    </source>
</evidence>
<dbReference type="AlphaFoldDB" id="A0A975J0T3"/>